<evidence type="ECO:0000256" key="1">
    <source>
        <dbReference type="ARBA" id="ARBA00002121"/>
    </source>
</evidence>
<evidence type="ECO:0000256" key="6">
    <source>
        <dbReference type="ARBA" id="ARBA00022679"/>
    </source>
</evidence>
<evidence type="ECO:0000256" key="7">
    <source>
        <dbReference type="ARBA" id="ARBA00022695"/>
    </source>
</evidence>
<name>A0A6J4Q996_9BACT</name>
<evidence type="ECO:0000313" key="17">
    <source>
        <dbReference type="EMBL" id="CAA9431418.1"/>
    </source>
</evidence>
<evidence type="ECO:0000256" key="10">
    <source>
        <dbReference type="ARBA" id="ARBA00022827"/>
    </source>
</evidence>
<dbReference type="UniPathway" id="UPA00277">
    <property type="reaction ID" value="UER00407"/>
</dbReference>
<dbReference type="GO" id="GO:0009231">
    <property type="term" value="P:riboflavin biosynthetic process"/>
    <property type="evidence" value="ECO:0007669"/>
    <property type="project" value="InterPro"/>
</dbReference>
<evidence type="ECO:0000256" key="2">
    <source>
        <dbReference type="ARBA" id="ARBA00004726"/>
    </source>
</evidence>
<accession>A0A6J4Q996</accession>
<dbReference type="PANTHER" id="PTHR22749">
    <property type="entry name" value="RIBOFLAVIN KINASE/FMN ADENYLYLTRANSFERASE"/>
    <property type="match status" value="1"/>
</dbReference>
<protein>
    <recommendedName>
        <fullName evidence="15">Riboflavin biosynthesis protein</fullName>
    </recommendedName>
    <domain>
        <recommendedName>
            <fullName evidence="15">Riboflavin kinase</fullName>
            <ecNumber evidence="15">2.7.1.26</ecNumber>
        </recommendedName>
        <alternativeName>
            <fullName evidence="15">Flavokinase</fullName>
        </alternativeName>
    </domain>
    <domain>
        <recommendedName>
            <fullName evidence="15">FMN adenylyltransferase</fullName>
            <ecNumber evidence="15">2.7.7.2</ecNumber>
        </recommendedName>
        <alternativeName>
            <fullName evidence="15">FAD pyrophosphorylase</fullName>
        </alternativeName>
        <alternativeName>
            <fullName evidence="15">FAD synthase</fullName>
        </alternativeName>
    </domain>
</protein>
<evidence type="ECO:0000256" key="9">
    <source>
        <dbReference type="ARBA" id="ARBA00022777"/>
    </source>
</evidence>
<dbReference type="NCBIfam" id="TIGR00083">
    <property type="entry name" value="ribF"/>
    <property type="match status" value="1"/>
</dbReference>
<evidence type="ECO:0000256" key="13">
    <source>
        <dbReference type="ARBA" id="ARBA00047880"/>
    </source>
</evidence>
<dbReference type="AlphaFoldDB" id="A0A6J4Q996"/>
<sequence length="317" mass="35924">MKIFHGTDNANITRSTILTLGVFDGLHLGHQRIMQTVVERAKAARAVPTAITFDPHPRSVLYPENAPPLLQTLDQRLSNFEVLGIEQTIVIRFDKDFAGQDAEIFLRDIVHERLQAKEVYLGKGFAFGVNRGGNIELLRRMSRELGFAADEVPEVCLRGQRISSSRIRELLKDGKINLARRMLGRPYGVEGQIVRGDQRGRTIGFPTANLKPRNRVIPKYGVYATATLINDVWRRSITNVGVRPTFDGDRVPSIETYVFDFDGDLYGDVLRVRFLHRIRDERKFGGIEELKVQITKDSSRALNYFNRSGVKSMLDLA</sequence>
<keyword evidence="4 15" id="KW-0285">Flavoprotein</keyword>
<dbReference type="PIRSF" id="PIRSF004491">
    <property type="entry name" value="FAD_Synth"/>
    <property type="match status" value="1"/>
</dbReference>
<comment type="pathway">
    <text evidence="3 15">Cofactor biosynthesis; FMN biosynthesis; FMN from riboflavin (ATP route): step 1/1.</text>
</comment>
<comment type="catalytic activity">
    <reaction evidence="14 15">
        <text>FMN + ATP + H(+) = FAD + diphosphate</text>
        <dbReference type="Rhea" id="RHEA:17237"/>
        <dbReference type="ChEBI" id="CHEBI:15378"/>
        <dbReference type="ChEBI" id="CHEBI:30616"/>
        <dbReference type="ChEBI" id="CHEBI:33019"/>
        <dbReference type="ChEBI" id="CHEBI:57692"/>
        <dbReference type="ChEBI" id="CHEBI:58210"/>
        <dbReference type="EC" id="2.7.7.2"/>
    </reaction>
</comment>
<dbReference type="InterPro" id="IPR002606">
    <property type="entry name" value="Riboflavin_kinase_bac"/>
</dbReference>
<evidence type="ECO:0000256" key="4">
    <source>
        <dbReference type="ARBA" id="ARBA00022630"/>
    </source>
</evidence>
<dbReference type="InterPro" id="IPR014729">
    <property type="entry name" value="Rossmann-like_a/b/a_fold"/>
</dbReference>
<keyword evidence="12" id="KW-0511">Multifunctional enzyme</keyword>
<dbReference type="SUPFAM" id="SSF52374">
    <property type="entry name" value="Nucleotidylyl transferase"/>
    <property type="match status" value="1"/>
</dbReference>
<dbReference type="FunFam" id="3.40.50.620:FF:000021">
    <property type="entry name" value="Riboflavin biosynthesis protein"/>
    <property type="match status" value="1"/>
</dbReference>
<evidence type="ECO:0000256" key="15">
    <source>
        <dbReference type="PIRNR" id="PIRNR004491"/>
    </source>
</evidence>
<dbReference type="GO" id="GO:0005524">
    <property type="term" value="F:ATP binding"/>
    <property type="evidence" value="ECO:0007669"/>
    <property type="project" value="UniProtKB-UniRule"/>
</dbReference>
<proteinExistence type="inferred from homology"/>
<evidence type="ECO:0000259" key="16">
    <source>
        <dbReference type="SMART" id="SM00904"/>
    </source>
</evidence>
<keyword evidence="10 15" id="KW-0274">FAD</keyword>
<dbReference type="NCBIfam" id="NF004159">
    <property type="entry name" value="PRK05627.1-2"/>
    <property type="match status" value="1"/>
</dbReference>
<dbReference type="EMBL" id="CADCUR010000308">
    <property type="protein sequence ID" value="CAA9431418.1"/>
    <property type="molecule type" value="Genomic_DNA"/>
</dbReference>
<dbReference type="UniPathway" id="UPA00276">
    <property type="reaction ID" value="UER00406"/>
</dbReference>
<comment type="similarity">
    <text evidence="15">Belongs to the ribF family.</text>
</comment>
<evidence type="ECO:0000256" key="12">
    <source>
        <dbReference type="ARBA" id="ARBA00023268"/>
    </source>
</evidence>
<dbReference type="Gene3D" id="2.40.30.30">
    <property type="entry name" value="Riboflavin kinase-like"/>
    <property type="match status" value="1"/>
</dbReference>
<dbReference type="GO" id="GO:0009398">
    <property type="term" value="P:FMN biosynthetic process"/>
    <property type="evidence" value="ECO:0007669"/>
    <property type="project" value="UniProtKB-UniRule"/>
</dbReference>
<dbReference type="GO" id="GO:0008531">
    <property type="term" value="F:riboflavin kinase activity"/>
    <property type="evidence" value="ECO:0007669"/>
    <property type="project" value="UniProtKB-UniRule"/>
</dbReference>
<keyword evidence="8 15" id="KW-0547">Nucleotide-binding</keyword>
<dbReference type="GO" id="GO:0006747">
    <property type="term" value="P:FAD biosynthetic process"/>
    <property type="evidence" value="ECO:0007669"/>
    <property type="project" value="UniProtKB-UniRule"/>
</dbReference>
<dbReference type="InterPro" id="IPR015865">
    <property type="entry name" value="Riboflavin_kinase_bac/euk"/>
</dbReference>
<dbReference type="GO" id="GO:0003919">
    <property type="term" value="F:FMN adenylyltransferase activity"/>
    <property type="evidence" value="ECO:0007669"/>
    <property type="project" value="UniProtKB-UniRule"/>
</dbReference>
<dbReference type="FunFam" id="2.40.30.30:FF:000003">
    <property type="entry name" value="Riboflavin biosynthesis protein"/>
    <property type="match status" value="1"/>
</dbReference>
<evidence type="ECO:0000256" key="8">
    <source>
        <dbReference type="ARBA" id="ARBA00022741"/>
    </source>
</evidence>
<dbReference type="InterPro" id="IPR015864">
    <property type="entry name" value="FAD_synthase"/>
</dbReference>
<feature type="domain" description="Riboflavin kinase" evidence="16">
    <location>
        <begin position="182"/>
        <end position="306"/>
    </location>
</feature>
<dbReference type="EC" id="2.7.1.26" evidence="15"/>
<comment type="function">
    <text evidence="1">Catalyzes the phosphorylation of riboflavin to FMN followed by the adenylation of FMN to FAD.</text>
</comment>
<evidence type="ECO:0000256" key="5">
    <source>
        <dbReference type="ARBA" id="ARBA00022643"/>
    </source>
</evidence>
<keyword evidence="7 15" id="KW-0548">Nucleotidyltransferase</keyword>
<dbReference type="Pfam" id="PF01687">
    <property type="entry name" value="Flavokinase"/>
    <property type="match status" value="1"/>
</dbReference>
<keyword evidence="6 15" id="KW-0808">Transferase</keyword>
<keyword evidence="11 15" id="KW-0067">ATP-binding</keyword>
<reference evidence="17" key="1">
    <citation type="submission" date="2020-02" db="EMBL/GenBank/DDBJ databases">
        <authorList>
            <person name="Meier V. D."/>
        </authorList>
    </citation>
    <scope>NUCLEOTIDE SEQUENCE</scope>
    <source>
        <strain evidence="17">AVDCRST_MAG74</strain>
    </source>
</reference>
<keyword evidence="5 15" id="KW-0288">FMN</keyword>
<evidence type="ECO:0000256" key="3">
    <source>
        <dbReference type="ARBA" id="ARBA00005201"/>
    </source>
</evidence>
<dbReference type="NCBIfam" id="NF004160">
    <property type="entry name" value="PRK05627.1-3"/>
    <property type="match status" value="1"/>
</dbReference>
<dbReference type="SMART" id="SM00904">
    <property type="entry name" value="Flavokinase"/>
    <property type="match status" value="1"/>
</dbReference>
<organism evidence="17">
    <name type="scientific">uncultured Pyrinomonadaceae bacterium</name>
    <dbReference type="NCBI Taxonomy" id="2283094"/>
    <lineage>
        <taxon>Bacteria</taxon>
        <taxon>Pseudomonadati</taxon>
        <taxon>Acidobacteriota</taxon>
        <taxon>Blastocatellia</taxon>
        <taxon>Blastocatellales</taxon>
        <taxon>Pyrinomonadaceae</taxon>
        <taxon>environmental samples</taxon>
    </lineage>
</organism>
<dbReference type="Gene3D" id="3.40.50.620">
    <property type="entry name" value="HUPs"/>
    <property type="match status" value="1"/>
</dbReference>
<comment type="pathway">
    <text evidence="2 15">Cofactor biosynthesis; FAD biosynthesis; FAD from FMN: step 1/1.</text>
</comment>
<gene>
    <name evidence="17" type="ORF">AVDCRST_MAG74-3912</name>
</gene>
<dbReference type="InterPro" id="IPR023465">
    <property type="entry name" value="Riboflavin_kinase_dom_sf"/>
</dbReference>
<dbReference type="PANTHER" id="PTHR22749:SF6">
    <property type="entry name" value="RIBOFLAVIN KINASE"/>
    <property type="match status" value="1"/>
</dbReference>
<dbReference type="SUPFAM" id="SSF82114">
    <property type="entry name" value="Riboflavin kinase-like"/>
    <property type="match status" value="1"/>
</dbReference>
<dbReference type="CDD" id="cd02064">
    <property type="entry name" value="FAD_synthetase_N"/>
    <property type="match status" value="1"/>
</dbReference>
<dbReference type="EC" id="2.7.7.2" evidence="15"/>
<dbReference type="Pfam" id="PF06574">
    <property type="entry name" value="FAD_syn"/>
    <property type="match status" value="1"/>
</dbReference>
<keyword evidence="9 15" id="KW-0418">Kinase</keyword>
<dbReference type="NCBIfam" id="NF004162">
    <property type="entry name" value="PRK05627.1-5"/>
    <property type="match status" value="1"/>
</dbReference>
<evidence type="ECO:0000256" key="14">
    <source>
        <dbReference type="ARBA" id="ARBA00049494"/>
    </source>
</evidence>
<dbReference type="InterPro" id="IPR023468">
    <property type="entry name" value="Riboflavin_kinase"/>
</dbReference>
<evidence type="ECO:0000256" key="11">
    <source>
        <dbReference type="ARBA" id="ARBA00022840"/>
    </source>
</evidence>
<comment type="catalytic activity">
    <reaction evidence="13 15">
        <text>riboflavin + ATP = FMN + ADP + H(+)</text>
        <dbReference type="Rhea" id="RHEA:14357"/>
        <dbReference type="ChEBI" id="CHEBI:15378"/>
        <dbReference type="ChEBI" id="CHEBI:30616"/>
        <dbReference type="ChEBI" id="CHEBI:57986"/>
        <dbReference type="ChEBI" id="CHEBI:58210"/>
        <dbReference type="ChEBI" id="CHEBI:456216"/>
        <dbReference type="EC" id="2.7.1.26"/>
    </reaction>
</comment>